<dbReference type="GO" id="GO:0005737">
    <property type="term" value="C:cytoplasm"/>
    <property type="evidence" value="ECO:0007669"/>
    <property type="project" value="UniProtKB-SubCell"/>
</dbReference>
<proteinExistence type="predicted"/>
<keyword evidence="4" id="KW-0969">Cilium</keyword>
<evidence type="ECO:0000256" key="3">
    <source>
        <dbReference type="ARBA" id="ARBA00022490"/>
    </source>
</evidence>
<evidence type="ECO:0000313" key="8">
    <source>
        <dbReference type="Proteomes" id="UP000600588"/>
    </source>
</evidence>
<keyword evidence="5" id="KW-0966">Cell projection</keyword>
<keyword evidence="8" id="KW-1185">Reference proteome</keyword>
<evidence type="ECO:0000259" key="6">
    <source>
        <dbReference type="Pfam" id="PF22544"/>
    </source>
</evidence>
<dbReference type="AlphaFoldDB" id="A0A8J6UI11"/>
<name>A0A8J6UI11_9FLAO</name>
<feature type="domain" description="HYDIN/VesB/CFA65-like Ig-like" evidence="6">
    <location>
        <begin position="97"/>
        <end position="185"/>
    </location>
</feature>
<comment type="subcellular location">
    <subcellularLocation>
        <location evidence="1">Cell projection</location>
        <location evidence="1">Cilium</location>
    </subcellularLocation>
    <subcellularLocation>
        <location evidence="2">Cytoplasm</location>
    </subcellularLocation>
</comment>
<reference evidence="7 8" key="1">
    <citation type="submission" date="2020-09" db="EMBL/GenBank/DDBJ databases">
        <title>TT11 complete genome.</title>
        <authorList>
            <person name="Wu Z."/>
        </authorList>
    </citation>
    <scope>NUCLEOTIDE SEQUENCE [LARGE SCALE GENOMIC DNA]</scope>
    <source>
        <strain evidence="7 8">TT11</strain>
    </source>
</reference>
<dbReference type="Pfam" id="PF22544">
    <property type="entry name" value="HYDIN_VesB_CFA65-like_Ig"/>
    <property type="match status" value="1"/>
</dbReference>
<dbReference type="PANTHER" id="PTHR46127:SF1">
    <property type="entry name" value="CILIA- AND FLAGELLA-ASSOCIATED PROTEIN 65"/>
    <property type="match status" value="1"/>
</dbReference>
<dbReference type="Proteomes" id="UP000600588">
    <property type="component" value="Unassembled WGS sequence"/>
</dbReference>
<dbReference type="InterPro" id="IPR013783">
    <property type="entry name" value="Ig-like_fold"/>
</dbReference>
<dbReference type="EMBL" id="JACVXB010000012">
    <property type="protein sequence ID" value="MBD0833656.1"/>
    <property type="molecule type" value="Genomic_DNA"/>
</dbReference>
<evidence type="ECO:0000256" key="2">
    <source>
        <dbReference type="ARBA" id="ARBA00004496"/>
    </source>
</evidence>
<dbReference type="Gene3D" id="2.60.40.10">
    <property type="entry name" value="Immunoglobulins"/>
    <property type="match status" value="2"/>
</dbReference>
<dbReference type="NCBIfam" id="NF012200">
    <property type="entry name" value="choice_anch_D"/>
    <property type="match status" value="1"/>
</dbReference>
<dbReference type="RefSeq" id="WP_188231435.1">
    <property type="nucleotide sequence ID" value="NZ_JACVXB010000012.1"/>
</dbReference>
<evidence type="ECO:0000256" key="1">
    <source>
        <dbReference type="ARBA" id="ARBA00004138"/>
    </source>
</evidence>
<gene>
    <name evidence="7" type="ORF">ICJ83_16100</name>
</gene>
<evidence type="ECO:0000313" key="7">
    <source>
        <dbReference type="EMBL" id="MBD0833656.1"/>
    </source>
</evidence>
<dbReference type="PANTHER" id="PTHR46127">
    <property type="entry name" value="CILIA- AND FLAGELLA-ASSOCIATED PROTEIN 65"/>
    <property type="match status" value="1"/>
</dbReference>
<accession>A0A8J6UI11</accession>
<organism evidence="7 8">
    <name type="scientific">Aestuariibaculum sediminum</name>
    <dbReference type="NCBI Taxonomy" id="2770637"/>
    <lineage>
        <taxon>Bacteria</taxon>
        <taxon>Pseudomonadati</taxon>
        <taxon>Bacteroidota</taxon>
        <taxon>Flavobacteriia</taxon>
        <taxon>Flavobacteriales</taxon>
        <taxon>Flavobacteriaceae</taxon>
    </lineage>
</organism>
<dbReference type="InterPro" id="IPR053879">
    <property type="entry name" value="HYDIN_VesB_CFA65-like_Ig"/>
</dbReference>
<evidence type="ECO:0000256" key="4">
    <source>
        <dbReference type="ARBA" id="ARBA00023069"/>
    </source>
</evidence>
<keyword evidence="3" id="KW-0963">Cytoplasm</keyword>
<protein>
    <submittedName>
        <fullName evidence="7">Choice-of-anchor D domain-containing protein</fullName>
    </submittedName>
</protein>
<sequence>MKMPGLPESSTAISETITSDIFNNIGATIEDSNVSLLVFELTEDSKLKIKLKINKPSDVEGSYIDTKLKLSYSDNYNQASTTFPIRVKKTGIELVGDLNFSSVALGSKPQRTLTITNTSSKEVNISSISFPEGFSTDWEKTVIAPNSSESINIFFSPTKVQDYQGEIVVINDIDEENNKIEVSGKGILSPIIFEGALNFGDVLIDATKTLDLKIRNNGDEDFYITDNISFPDNFVPKQFQTNLPAGSEQIIPIIFTPTEVKEYSGEIVIKDAYNNTLSSIQVTGTGKENPYFGTWKAITCNNLPIGTVENVYLETLCDQIGGTYTMKSFSFSLDANNVSISYVDEETNNTYEYQTDTTGNPICDTVKLVETVQQDPQYFNQTSSYEFQTESEIYFNLLFDGGADVVPMFMTFDLQQNGNLKIVIADRDSGPDEYLYFELEKQ</sequence>
<comment type="caution">
    <text evidence="7">The sequence shown here is derived from an EMBL/GenBank/DDBJ whole genome shotgun (WGS) entry which is preliminary data.</text>
</comment>
<evidence type="ECO:0000256" key="5">
    <source>
        <dbReference type="ARBA" id="ARBA00023273"/>
    </source>
</evidence>
<dbReference type="InterPro" id="IPR052614">
    <property type="entry name" value="CFAP65"/>
</dbReference>